<proteinExistence type="inferred from homology"/>
<name>A0A1H3XSI4_9GAMM</name>
<evidence type="ECO:0000256" key="7">
    <source>
        <dbReference type="HAMAP-Rule" id="MF_01067"/>
    </source>
</evidence>
<feature type="transmembrane region" description="Helical" evidence="7">
    <location>
        <begin position="190"/>
        <end position="211"/>
    </location>
</feature>
<dbReference type="AlphaFoldDB" id="A0A1H3XSI4"/>
<sequence length="250" mass="26832">MPITASTLYRDTMNFTRNQFVSILLLSLLASLITVVLGHLFTPGSEQLQILNDSNIDLSAGEQLGLSDLIQQMSPEQQIVLLKASAAGTFASLIGNTLLVGGLLLLVQMVSAGTPTSALRAIGASLPVLPRLLLLILICTLLIQLGMLFLIVPGVLLAIALSLSPVISVTEKRGVFTSMRQSSKLVFANFRVTAPAVMLWLVAKVVLLLLVARLPLAAPTVMAIVINGLSNFISALLLIYLFRLYMLLRN</sequence>
<dbReference type="RefSeq" id="WP_026742467.1">
    <property type="nucleotide sequence ID" value="NZ_FNQS01000002.1"/>
</dbReference>
<dbReference type="HAMAP" id="MF_01067">
    <property type="entry name" value="UPF0259"/>
    <property type="match status" value="1"/>
</dbReference>
<feature type="transmembrane region" description="Helical" evidence="7">
    <location>
        <begin position="217"/>
        <end position="242"/>
    </location>
</feature>
<keyword evidence="5 7" id="KW-1133">Transmembrane helix</keyword>
<reference evidence="8 9" key="1">
    <citation type="submission" date="2016-10" db="EMBL/GenBank/DDBJ databases">
        <authorList>
            <person name="de Groot N.N."/>
        </authorList>
    </citation>
    <scope>NUCLEOTIDE SEQUENCE [LARGE SCALE GENOMIC DNA]</scope>
    <source>
        <strain evidence="8 9">ATCC 29281</strain>
    </source>
</reference>
<dbReference type="GeneID" id="97763674"/>
<evidence type="ECO:0000256" key="2">
    <source>
        <dbReference type="ARBA" id="ARBA00005633"/>
    </source>
</evidence>
<dbReference type="eggNOG" id="ENOG502Z96Y">
    <property type="taxonomic scope" value="Bacteria"/>
</dbReference>
<keyword evidence="9" id="KW-1185">Reference proteome</keyword>
<evidence type="ECO:0000256" key="4">
    <source>
        <dbReference type="ARBA" id="ARBA00022692"/>
    </source>
</evidence>
<evidence type="ECO:0000256" key="6">
    <source>
        <dbReference type="ARBA" id="ARBA00023136"/>
    </source>
</evidence>
<dbReference type="NCBIfam" id="NF002774">
    <property type="entry name" value="PRK02868.1"/>
    <property type="match status" value="1"/>
</dbReference>
<accession>A0A1H3XSI4</accession>
<evidence type="ECO:0000256" key="1">
    <source>
        <dbReference type="ARBA" id="ARBA00004429"/>
    </source>
</evidence>
<protein>
    <recommendedName>
        <fullName evidence="7">UPF0259 membrane protein SAMN02982996_00750</fullName>
    </recommendedName>
</protein>
<comment type="subcellular location">
    <subcellularLocation>
        <location evidence="1">Cell inner membrane</location>
        <topology evidence="1">Multi-pass membrane protein</topology>
    </subcellularLocation>
    <subcellularLocation>
        <location evidence="7">Cell membrane</location>
        <topology evidence="7">Multi-pass membrane protein</topology>
    </subcellularLocation>
</comment>
<keyword evidence="6 7" id="KW-0472">Membrane</keyword>
<dbReference type="EMBL" id="FNQS01000002">
    <property type="protein sequence ID" value="SEA02200.1"/>
    <property type="molecule type" value="Genomic_DNA"/>
</dbReference>
<organism evidence="8 9">
    <name type="scientific">Lonsdalea quercina</name>
    <dbReference type="NCBI Taxonomy" id="71657"/>
    <lineage>
        <taxon>Bacteria</taxon>
        <taxon>Pseudomonadati</taxon>
        <taxon>Pseudomonadota</taxon>
        <taxon>Gammaproteobacteria</taxon>
        <taxon>Enterobacterales</taxon>
        <taxon>Pectobacteriaceae</taxon>
        <taxon>Lonsdalea</taxon>
    </lineage>
</organism>
<keyword evidence="4 7" id="KW-0812">Transmembrane</keyword>
<dbReference type="InterPro" id="IPR009627">
    <property type="entry name" value="UPF0259"/>
</dbReference>
<dbReference type="Pfam" id="PF06790">
    <property type="entry name" value="UPF0259"/>
    <property type="match status" value="1"/>
</dbReference>
<evidence type="ECO:0000256" key="3">
    <source>
        <dbReference type="ARBA" id="ARBA00022475"/>
    </source>
</evidence>
<gene>
    <name evidence="8" type="ORF">SAMN02982996_00750</name>
</gene>
<feature type="transmembrane region" description="Helical" evidence="7">
    <location>
        <begin position="84"/>
        <end position="107"/>
    </location>
</feature>
<feature type="transmembrane region" description="Helical" evidence="7">
    <location>
        <begin position="20"/>
        <end position="41"/>
    </location>
</feature>
<comment type="similarity">
    <text evidence="2 7">Belongs to the UPF0259 family.</text>
</comment>
<evidence type="ECO:0000313" key="8">
    <source>
        <dbReference type="EMBL" id="SEA02200.1"/>
    </source>
</evidence>
<dbReference type="GO" id="GO:0005886">
    <property type="term" value="C:plasma membrane"/>
    <property type="evidence" value="ECO:0007669"/>
    <property type="project" value="UniProtKB-SubCell"/>
</dbReference>
<evidence type="ECO:0000256" key="5">
    <source>
        <dbReference type="ARBA" id="ARBA00022989"/>
    </source>
</evidence>
<dbReference type="Proteomes" id="UP000187280">
    <property type="component" value="Unassembled WGS sequence"/>
</dbReference>
<dbReference type="STRING" id="71657.SAMN02982996_00750"/>
<evidence type="ECO:0000313" key="9">
    <source>
        <dbReference type="Proteomes" id="UP000187280"/>
    </source>
</evidence>
<feature type="transmembrane region" description="Helical" evidence="7">
    <location>
        <begin position="149"/>
        <end position="169"/>
    </location>
</feature>
<keyword evidence="3 7" id="KW-1003">Cell membrane</keyword>
<feature type="transmembrane region" description="Helical" evidence="7">
    <location>
        <begin position="119"/>
        <end position="143"/>
    </location>
</feature>